<feature type="signal peptide" evidence="2">
    <location>
        <begin position="1"/>
        <end position="22"/>
    </location>
</feature>
<evidence type="ECO:0000256" key="1">
    <source>
        <dbReference type="SAM" id="MobiDB-lite"/>
    </source>
</evidence>
<feature type="chain" id="PRO_5017474949" description="Lipoprotein" evidence="2">
    <location>
        <begin position="23"/>
        <end position="203"/>
    </location>
</feature>
<dbReference type="Proteomes" id="UP000282656">
    <property type="component" value="Unassembled WGS sequence"/>
</dbReference>
<keyword evidence="2" id="KW-0732">Signal</keyword>
<sequence length="203" mass="21763">MKKQSSRAVPLAAALLVLGGCAGRTRTEPPVASAEPVRQSPSSVVQSREGGFSVTFPGPVTEERRVQPTDVGEVTLHTFIAARTQEDTAYYVSYTDFPLAAVAQVRPRDVVDRASQGALEALGATAITAKPLQMEGGFPGQEVGGLSGPRRLRGRFFMVGPRLYQQLLLHPEGRAPEDADRFFDSFHLDPAMAVKLGQRTTGG</sequence>
<protein>
    <recommendedName>
        <fullName evidence="5">Lipoprotein</fullName>
    </recommendedName>
</protein>
<gene>
    <name evidence="3" type="ORF">D7X96_13890</name>
</gene>
<dbReference type="OrthoDB" id="281221at2"/>
<comment type="caution">
    <text evidence="3">The sequence shown here is derived from an EMBL/GenBank/DDBJ whole genome shotgun (WGS) entry which is preliminary data.</text>
</comment>
<dbReference type="PROSITE" id="PS51257">
    <property type="entry name" value="PROKAR_LIPOPROTEIN"/>
    <property type="match status" value="1"/>
</dbReference>
<evidence type="ECO:0000313" key="3">
    <source>
        <dbReference type="EMBL" id="RKH69723.1"/>
    </source>
</evidence>
<feature type="compositionally biased region" description="Low complexity" evidence="1">
    <location>
        <begin position="35"/>
        <end position="49"/>
    </location>
</feature>
<reference evidence="4" key="1">
    <citation type="submission" date="2018-09" db="EMBL/GenBank/DDBJ databases">
        <authorList>
            <person name="Livingstone P.G."/>
            <person name="Whitworth D.E."/>
        </authorList>
    </citation>
    <scope>NUCLEOTIDE SEQUENCE [LARGE SCALE GENOMIC DNA]</scope>
    <source>
        <strain evidence="4">AB047A</strain>
    </source>
</reference>
<organism evidence="3 4">
    <name type="scientific">Corallococcus interemptor</name>
    <dbReference type="NCBI Taxonomy" id="2316720"/>
    <lineage>
        <taxon>Bacteria</taxon>
        <taxon>Pseudomonadati</taxon>
        <taxon>Myxococcota</taxon>
        <taxon>Myxococcia</taxon>
        <taxon>Myxococcales</taxon>
        <taxon>Cystobacterineae</taxon>
        <taxon>Myxococcaceae</taxon>
        <taxon>Corallococcus</taxon>
    </lineage>
</organism>
<keyword evidence="4" id="KW-1185">Reference proteome</keyword>
<proteinExistence type="predicted"/>
<dbReference type="AlphaFoldDB" id="A0A3A8QM23"/>
<dbReference type="EMBL" id="RAWM01000030">
    <property type="protein sequence ID" value="RKH69723.1"/>
    <property type="molecule type" value="Genomic_DNA"/>
</dbReference>
<dbReference type="RefSeq" id="WP_121722490.1">
    <property type="nucleotide sequence ID" value="NZ_RAWM01000030.1"/>
</dbReference>
<evidence type="ECO:0008006" key="5">
    <source>
        <dbReference type="Google" id="ProtNLM"/>
    </source>
</evidence>
<evidence type="ECO:0000313" key="4">
    <source>
        <dbReference type="Proteomes" id="UP000282656"/>
    </source>
</evidence>
<evidence type="ECO:0000256" key="2">
    <source>
        <dbReference type="SAM" id="SignalP"/>
    </source>
</evidence>
<feature type="region of interest" description="Disordered" evidence="1">
    <location>
        <begin position="25"/>
        <end position="54"/>
    </location>
</feature>
<name>A0A3A8QM23_9BACT</name>
<accession>A0A3A8QM23</accession>